<dbReference type="Proteomes" id="UP001605036">
    <property type="component" value="Unassembled WGS sequence"/>
</dbReference>
<dbReference type="Gene3D" id="3.40.50.80">
    <property type="entry name" value="Nucleotide-binding domain of ferredoxin-NADP reductase (FNR) module"/>
    <property type="match status" value="1"/>
</dbReference>
<dbReference type="PANTHER" id="PTHR19384:SF17">
    <property type="entry name" value="NADPH--CYTOCHROME P450 REDUCTASE"/>
    <property type="match status" value="1"/>
</dbReference>
<accession>A0ABD1ZQL9</accession>
<comment type="cofactor">
    <cofactor evidence="1">
        <name>FAD</name>
        <dbReference type="ChEBI" id="CHEBI:57692"/>
    </cofactor>
</comment>
<dbReference type="SUPFAM" id="SSF63380">
    <property type="entry name" value="Riboflavin synthase domain-like"/>
    <property type="match status" value="1"/>
</dbReference>
<dbReference type="Gene3D" id="1.20.990.10">
    <property type="entry name" value="NADPH-cytochrome p450 Reductase, Chain A, domain 3"/>
    <property type="match status" value="1"/>
</dbReference>
<dbReference type="InterPro" id="IPR039261">
    <property type="entry name" value="FNR_nucleotide-bd"/>
</dbReference>
<gene>
    <name evidence="7" type="ORF">R1flu_020572</name>
</gene>
<dbReference type="InterPro" id="IPR003097">
    <property type="entry name" value="CysJ-like_FAD-binding"/>
</dbReference>
<dbReference type="InterPro" id="IPR023173">
    <property type="entry name" value="NADPH_Cyt_P450_Rdtase_alpha"/>
</dbReference>
<sequence>MEMHILGDDDHVQEDDFNAWKEGLWSHLDKLLQTKIDVPPTPGAAYSIAIPEYKLEIHEPGTEMIQRDFNKTFKSFKRNRVIYDAHNLPLDLLFSLHIDDNVENPKNASLHPPFPGPVTLEAELRRYADLLSPPKKSVPRVLVAYASVEEEKARLKLLTSPFGKEEYNDYVVESKETLVEVMSDFPSVKVPSGSSLQWFHLVCSQDSTPLLLHQNSPLTIIAIVYIGKQDFIYEEELNDFVKKGVQSDLSVAFSREGTTKEYVQNKMMQQASAVWEHLSNGGYFSVCGDAKGMAKNVHRTLLTIIQEQYYVDGSKAEAIVKQMENEGRYQRDVW</sequence>
<dbReference type="Pfam" id="PF00667">
    <property type="entry name" value="FAD_binding_1"/>
    <property type="match status" value="1"/>
</dbReference>
<evidence type="ECO:0000256" key="2">
    <source>
        <dbReference type="ARBA" id="ARBA00022630"/>
    </source>
</evidence>
<dbReference type="SUPFAM" id="SSF52343">
    <property type="entry name" value="Ferredoxin reductase-like, C-terminal NADP-linked domain"/>
    <property type="match status" value="1"/>
</dbReference>
<proteinExistence type="predicted"/>
<dbReference type="EC" id="1.6.2.4" evidence="5"/>
<dbReference type="PRINTS" id="PR00371">
    <property type="entry name" value="FPNCR"/>
</dbReference>
<evidence type="ECO:0000259" key="6">
    <source>
        <dbReference type="Pfam" id="PF00667"/>
    </source>
</evidence>
<evidence type="ECO:0000313" key="7">
    <source>
        <dbReference type="EMBL" id="KAL2652444.1"/>
    </source>
</evidence>
<protein>
    <recommendedName>
        <fullName evidence="5">NADPH--hemoprotein reductase</fullName>
        <ecNumber evidence="5">1.6.2.4</ecNumber>
    </recommendedName>
</protein>
<evidence type="ECO:0000256" key="3">
    <source>
        <dbReference type="ARBA" id="ARBA00022827"/>
    </source>
</evidence>
<comment type="caution">
    <text evidence="7">The sequence shown here is derived from an EMBL/GenBank/DDBJ whole genome shotgun (WGS) entry which is preliminary data.</text>
</comment>
<keyword evidence="8" id="KW-1185">Reference proteome</keyword>
<dbReference type="GO" id="GO:0003958">
    <property type="term" value="F:NADPH-hemoprotein reductase activity"/>
    <property type="evidence" value="ECO:0007669"/>
    <property type="project" value="UniProtKB-EC"/>
</dbReference>
<evidence type="ECO:0000256" key="5">
    <source>
        <dbReference type="ARBA" id="ARBA00023797"/>
    </source>
</evidence>
<organism evidence="7 8">
    <name type="scientific">Riccia fluitans</name>
    <dbReference type="NCBI Taxonomy" id="41844"/>
    <lineage>
        <taxon>Eukaryota</taxon>
        <taxon>Viridiplantae</taxon>
        <taxon>Streptophyta</taxon>
        <taxon>Embryophyta</taxon>
        <taxon>Marchantiophyta</taxon>
        <taxon>Marchantiopsida</taxon>
        <taxon>Marchantiidae</taxon>
        <taxon>Marchantiales</taxon>
        <taxon>Ricciaceae</taxon>
        <taxon>Riccia</taxon>
    </lineage>
</organism>
<feature type="domain" description="Sulfite reductase [NADPH] flavoprotein alpha-component-like FAD-binding" evidence="6">
    <location>
        <begin position="90"/>
        <end position="193"/>
    </location>
</feature>
<evidence type="ECO:0000256" key="4">
    <source>
        <dbReference type="ARBA" id="ARBA00023002"/>
    </source>
</evidence>
<name>A0ABD1ZQL9_9MARC</name>
<dbReference type="EMBL" id="JBHFFA010000001">
    <property type="protein sequence ID" value="KAL2652444.1"/>
    <property type="molecule type" value="Genomic_DNA"/>
</dbReference>
<evidence type="ECO:0000313" key="8">
    <source>
        <dbReference type="Proteomes" id="UP001605036"/>
    </source>
</evidence>
<evidence type="ECO:0000256" key="1">
    <source>
        <dbReference type="ARBA" id="ARBA00001974"/>
    </source>
</evidence>
<reference evidence="7 8" key="1">
    <citation type="submission" date="2024-09" db="EMBL/GenBank/DDBJ databases">
        <title>Chromosome-scale assembly of Riccia fluitans.</title>
        <authorList>
            <person name="Paukszto L."/>
            <person name="Sawicki J."/>
            <person name="Karawczyk K."/>
            <person name="Piernik-Szablinska J."/>
            <person name="Szczecinska M."/>
            <person name="Mazdziarz M."/>
        </authorList>
    </citation>
    <scope>NUCLEOTIDE SEQUENCE [LARGE SCALE GENOMIC DNA]</scope>
    <source>
        <strain evidence="7">Rf_01</strain>
        <tissue evidence="7">Aerial parts of the thallus</tissue>
    </source>
</reference>
<dbReference type="AlphaFoldDB" id="A0ABD1ZQL9"/>
<keyword evidence="4" id="KW-0560">Oxidoreductase</keyword>
<dbReference type="InterPro" id="IPR001709">
    <property type="entry name" value="Flavoprot_Pyr_Nucl_cyt_Rdtase"/>
</dbReference>
<dbReference type="InterPro" id="IPR017938">
    <property type="entry name" value="Riboflavin_synthase-like_b-brl"/>
</dbReference>
<keyword evidence="3" id="KW-0274">FAD</keyword>
<keyword evidence="2" id="KW-0285">Flavoprotein</keyword>
<dbReference type="PANTHER" id="PTHR19384">
    <property type="entry name" value="NITRIC OXIDE SYNTHASE-RELATED"/>
    <property type="match status" value="1"/>
</dbReference>